<evidence type="ECO:0000313" key="5">
    <source>
        <dbReference type="Proteomes" id="UP000886785"/>
    </source>
</evidence>
<protein>
    <submittedName>
        <fullName evidence="4">DeoR/GlpR transcriptional regulator</fullName>
    </submittedName>
</protein>
<reference evidence="4" key="2">
    <citation type="journal article" date="2021" name="PeerJ">
        <title>Extensive microbial diversity within the chicken gut microbiome revealed by metagenomics and culture.</title>
        <authorList>
            <person name="Gilroy R."/>
            <person name="Ravi A."/>
            <person name="Getino M."/>
            <person name="Pursley I."/>
            <person name="Horton D.L."/>
            <person name="Alikhan N.F."/>
            <person name="Baker D."/>
            <person name="Gharbi K."/>
            <person name="Hall N."/>
            <person name="Watson M."/>
            <person name="Adriaenssens E.M."/>
            <person name="Foster-Nyarko E."/>
            <person name="Jarju S."/>
            <person name="Secka A."/>
            <person name="Antonio M."/>
            <person name="Oren A."/>
            <person name="Chaudhuri R.R."/>
            <person name="La Ragione R."/>
            <person name="Hildebrand F."/>
            <person name="Pallen M.J."/>
        </authorList>
    </citation>
    <scope>NUCLEOTIDE SEQUENCE</scope>
    <source>
        <strain evidence="4">ChiSjej1B19-7085</strain>
    </source>
</reference>
<dbReference type="Proteomes" id="UP000886785">
    <property type="component" value="Unassembled WGS sequence"/>
</dbReference>
<proteinExistence type="predicted"/>
<dbReference type="AlphaFoldDB" id="A0A9D1DNW8"/>
<dbReference type="InterPro" id="IPR050313">
    <property type="entry name" value="Carb_Metab_HTH_regulators"/>
</dbReference>
<dbReference type="GO" id="GO:0003700">
    <property type="term" value="F:DNA-binding transcription factor activity"/>
    <property type="evidence" value="ECO:0007669"/>
    <property type="project" value="InterPro"/>
</dbReference>
<dbReference type="Pfam" id="PF00455">
    <property type="entry name" value="DeoRC"/>
    <property type="match status" value="1"/>
</dbReference>
<dbReference type="InterPro" id="IPR014036">
    <property type="entry name" value="DeoR-like_C"/>
</dbReference>
<evidence type="ECO:0000259" key="3">
    <source>
        <dbReference type="PROSITE" id="PS51000"/>
    </source>
</evidence>
<gene>
    <name evidence="4" type="ORF">IAA54_01550</name>
</gene>
<name>A0A9D1DNW8_9FIRM</name>
<accession>A0A9D1DNW8</accession>
<dbReference type="SUPFAM" id="SSF46785">
    <property type="entry name" value="Winged helix' DNA-binding domain"/>
    <property type="match status" value="1"/>
</dbReference>
<evidence type="ECO:0000313" key="4">
    <source>
        <dbReference type="EMBL" id="HIR56330.1"/>
    </source>
</evidence>
<dbReference type="PRINTS" id="PR00037">
    <property type="entry name" value="HTHLACR"/>
</dbReference>
<keyword evidence="1" id="KW-0805">Transcription regulation</keyword>
<sequence>MFHGNDALQVSDVSQILRVSEITIRRDFDYLEKKGYITRFHGGATLNTSHEGISPYTEGSPLLHSREKQMIALAVSSLLEDNQTVFMNAGTTILEIFKAVRSKHMRIVSNSALAGSVIGGSSIEFICTGGIYQEKTCSFTGDLSTPLLSRIYADACVLGVDGLSSRDGITTRTYSDTMLNDLMVKRCKGLKIIAADGSKIGRTFSFTSFPLSAVDILVTDSSADRDELSRIRDLGIRVILADEQESSQLVLGTM</sequence>
<dbReference type="SMART" id="SM01134">
    <property type="entry name" value="DeoRC"/>
    <property type="match status" value="1"/>
</dbReference>
<evidence type="ECO:0000256" key="2">
    <source>
        <dbReference type="ARBA" id="ARBA00023163"/>
    </source>
</evidence>
<dbReference type="SMART" id="SM00420">
    <property type="entry name" value="HTH_DEOR"/>
    <property type="match status" value="1"/>
</dbReference>
<dbReference type="InterPro" id="IPR037171">
    <property type="entry name" value="NagB/RpiA_transferase-like"/>
</dbReference>
<evidence type="ECO:0000256" key="1">
    <source>
        <dbReference type="ARBA" id="ARBA00023015"/>
    </source>
</evidence>
<organism evidence="4 5">
    <name type="scientific">Candidatus Gallacutalibacter pullicola</name>
    <dbReference type="NCBI Taxonomy" id="2840830"/>
    <lineage>
        <taxon>Bacteria</taxon>
        <taxon>Bacillati</taxon>
        <taxon>Bacillota</taxon>
        <taxon>Clostridia</taxon>
        <taxon>Eubacteriales</taxon>
        <taxon>Candidatus Gallacutalibacter</taxon>
    </lineage>
</organism>
<dbReference type="InterPro" id="IPR036390">
    <property type="entry name" value="WH_DNA-bd_sf"/>
</dbReference>
<dbReference type="PANTHER" id="PTHR30363:SF44">
    <property type="entry name" value="AGA OPERON TRANSCRIPTIONAL REPRESSOR-RELATED"/>
    <property type="match status" value="1"/>
</dbReference>
<dbReference type="EMBL" id="DVHF01000019">
    <property type="protein sequence ID" value="HIR56330.1"/>
    <property type="molecule type" value="Genomic_DNA"/>
</dbReference>
<reference evidence="4" key="1">
    <citation type="submission" date="2020-10" db="EMBL/GenBank/DDBJ databases">
        <authorList>
            <person name="Gilroy R."/>
        </authorList>
    </citation>
    <scope>NUCLEOTIDE SEQUENCE</scope>
    <source>
        <strain evidence="4">ChiSjej1B19-7085</strain>
    </source>
</reference>
<feature type="domain" description="HTH deoR-type" evidence="3">
    <location>
        <begin position="1"/>
        <end position="46"/>
    </location>
</feature>
<keyword evidence="2" id="KW-0804">Transcription</keyword>
<dbReference type="Pfam" id="PF08220">
    <property type="entry name" value="HTH_DeoR"/>
    <property type="match status" value="1"/>
</dbReference>
<dbReference type="PROSITE" id="PS51000">
    <property type="entry name" value="HTH_DEOR_2"/>
    <property type="match status" value="1"/>
</dbReference>
<dbReference type="InterPro" id="IPR001034">
    <property type="entry name" value="DeoR_HTH"/>
</dbReference>
<dbReference type="PANTHER" id="PTHR30363">
    <property type="entry name" value="HTH-TYPE TRANSCRIPTIONAL REGULATOR SRLR-RELATED"/>
    <property type="match status" value="1"/>
</dbReference>
<comment type="caution">
    <text evidence="4">The sequence shown here is derived from an EMBL/GenBank/DDBJ whole genome shotgun (WGS) entry which is preliminary data.</text>
</comment>
<dbReference type="SUPFAM" id="SSF100950">
    <property type="entry name" value="NagB/RpiA/CoA transferase-like"/>
    <property type="match status" value="1"/>
</dbReference>